<evidence type="ECO:0000256" key="1">
    <source>
        <dbReference type="SAM" id="Phobius"/>
    </source>
</evidence>
<keyword evidence="1" id="KW-1133">Transmembrane helix</keyword>
<name>A0ABT6UH39_9GAMM</name>
<comment type="caution">
    <text evidence="2">The sequence shown here is derived from an EMBL/GenBank/DDBJ whole genome shotgun (WGS) entry which is preliminary data.</text>
</comment>
<feature type="transmembrane region" description="Helical" evidence="1">
    <location>
        <begin position="60"/>
        <end position="77"/>
    </location>
</feature>
<dbReference type="RefSeq" id="WP_282679830.1">
    <property type="nucleotide sequence ID" value="NZ_CP106875.1"/>
</dbReference>
<evidence type="ECO:0000313" key="3">
    <source>
        <dbReference type="Proteomes" id="UP001159075"/>
    </source>
</evidence>
<protein>
    <submittedName>
        <fullName evidence="2">Uncharacterized protein</fullName>
    </submittedName>
</protein>
<proteinExistence type="predicted"/>
<keyword evidence="1" id="KW-0812">Transmembrane</keyword>
<organism evidence="2 3">
    <name type="scientific">Shewanella xiamenensis</name>
    <dbReference type="NCBI Taxonomy" id="332186"/>
    <lineage>
        <taxon>Bacteria</taxon>
        <taxon>Pseudomonadati</taxon>
        <taxon>Pseudomonadota</taxon>
        <taxon>Gammaproteobacteria</taxon>
        <taxon>Alteromonadales</taxon>
        <taxon>Shewanellaceae</taxon>
        <taxon>Shewanella</taxon>
    </lineage>
</organism>
<feature type="transmembrane region" description="Helical" evidence="1">
    <location>
        <begin position="37"/>
        <end position="54"/>
    </location>
</feature>
<dbReference type="EMBL" id="JAOTLW010000020">
    <property type="protein sequence ID" value="MDI5833292.1"/>
    <property type="molecule type" value="Genomic_DNA"/>
</dbReference>
<reference evidence="2 3" key="1">
    <citation type="submission" date="2022-09" db="EMBL/GenBank/DDBJ databases">
        <title>The outer-membrane cytochrome OmcA is essential for infection of Shewanella oneidensis by a zebrafish-associated bacteriophage.</title>
        <authorList>
            <person name="Grenfell A.W."/>
            <person name="Intile P."/>
            <person name="Mcfarlane J."/>
            <person name="Leung D."/>
            <person name="Abdalla K."/>
            <person name="Wold M."/>
            <person name="Kees E."/>
            <person name="Gralnick J."/>
        </authorList>
    </citation>
    <scope>NUCLEOTIDE SEQUENCE [LARGE SCALE GENOMIC DNA]</scope>
    <source>
        <strain evidence="2 3">NF-5</strain>
    </source>
</reference>
<accession>A0ABT6UH39</accession>
<gene>
    <name evidence="2" type="ORF">ODY93_17050</name>
</gene>
<keyword evidence="1" id="KW-0472">Membrane</keyword>
<dbReference type="Proteomes" id="UP001159075">
    <property type="component" value="Unassembled WGS sequence"/>
</dbReference>
<keyword evidence="3" id="KW-1185">Reference proteome</keyword>
<sequence length="278" mass="32142">MTAEKDLGYYSHYDLNSGTRNTWRMTYRWPVIGKGDLKVWALIPATWLIAFIFSGLLTEMLWYPFYILCTIALLCKFSRRDPMQLKRFLFQRLSINHKTATPVWSERSNFFQVMIGIAIMSTNFLISDNAYAKFEIVIPPKQAQVDSYASSGQIYLQGGFGKDVKLYDLLSMLLPTPLSAEYANAEIKDLKVSWYSSDRIYLNEVLASISRRFGVLFTWRNREGVLEVRWDNGVCKKIIAESIQKQAEYSKSIGYEIQSPQRVVTKITNPQLQMEIVC</sequence>
<evidence type="ECO:0000313" key="2">
    <source>
        <dbReference type="EMBL" id="MDI5833292.1"/>
    </source>
</evidence>